<dbReference type="Proteomes" id="UP000033636">
    <property type="component" value="Unassembled WGS sequence"/>
</dbReference>
<accession>A0ACC6UZV9</accession>
<comment type="caution">
    <text evidence="1">The sequence shown here is derived from an EMBL/GenBank/DDBJ whole genome shotgun (WGS) entry which is preliminary data.</text>
</comment>
<sequence length="152" mass="17245">MRLPPRIKVLEALGAIADGRIELRGDNEAVVTSSEGDRRYRVYVDVARRVAYSDDNGTIYRGYIGYPIISLLMLKGVLPIDEQLKGALRGIPWRRLNEQYKRYEAVMELLKRELSEKGIEPSRVDKYIDLVLAELKSLGLKFAKPPASPGER</sequence>
<reference evidence="1" key="1">
    <citation type="submission" date="2024-07" db="EMBL/GenBank/DDBJ databases">
        <title>Metagenome and Metagenome-Assembled Genomes of Archaea from a hot spring from the geothermal field of Los Azufres, Mexico.</title>
        <authorList>
            <person name="Marin-Paredes R."/>
            <person name="Martinez-Romero E."/>
            <person name="Servin-Garciduenas L.E."/>
        </authorList>
    </citation>
    <scope>NUCLEOTIDE SEQUENCE</scope>
</reference>
<name>A0ACC6UZV9_9CREN</name>
<organism evidence="1 2">
    <name type="scientific">Thermoproteus sp. AZ2</name>
    <dbReference type="NCBI Taxonomy" id="1609232"/>
    <lineage>
        <taxon>Archaea</taxon>
        <taxon>Thermoproteota</taxon>
        <taxon>Thermoprotei</taxon>
        <taxon>Thermoproteales</taxon>
        <taxon>Thermoproteaceae</taxon>
        <taxon>Thermoproteus</taxon>
    </lineage>
</organism>
<proteinExistence type="predicted"/>
<protein>
    <submittedName>
        <fullName evidence="1">Uncharacterized protein</fullName>
    </submittedName>
</protein>
<evidence type="ECO:0000313" key="1">
    <source>
        <dbReference type="EMBL" id="MFB6490236.1"/>
    </source>
</evidence>
<gene>
    <name evidence="1" type="ORF">TU35_003135</name>
</gene>
<evidence type="ECO:0000313" key="2">
    <source>
        <dbReference type="Proteomes" id="UP000033636"/>
    </source>
</evidence>
<dbReference type="EMBL" id="JZWT02000006">
    <property type="protein sequence ID" value="MFB6490236.1"/>
    <property type="molecule type" value="Genomic_DNA"/>
</dbReference>